<accession>A0A3D9L9F8</accession>
<evidence type="ECO:0000256" key="1">
    <source>
        <dbReference type="ARBA" id="ARBA00022603"/>
    </source>
</evidence>
<protein>
    <submittedName>
        <fullName evidence="4">16S rRNA (Guanine966-N2)-methyltransferase</fullName>
    </submittedName>
</protein>
<dbReference type="PANTHER" id="PTHR43542">
    <property type="entry name" value="METHYLTRANSFERASE"/>
    <property type="match status" value="1"/>
</dbReference>
<feature type="compositionally biased region" description="Low complexity" evidence="3">
    <location>
        <begin position="220"/>
        <end position="229"/>
    </location>
</feature>
<dbReference type="CDD" id="cd02440">
    <property type="entry name" value="AdoMet_MTases"/>
    <property type="match status" value="1"/>
</dbReference>
<dbReference type="OrthoDB" id="9803017at2"/>
<dbReference type="Pfam" id="PF03602">
    <property type="entry name" value="Cons_hypoth95"/>
    <property type="match status" value="1"/>
</dbReference>
<dbReference type="GO" id="GO:0031167">
    <property type="term" value="P:rRNA methylation"/>
    <property type="evidence" value="ECO:0007669"/>
    <property type="project" value="InterPro"/>
</dbReference>
<sequence length="236" mass="24618">MPRIIAGQAGSLQLESVPGESTRPTTDRTREALFSWLASRGWLEGTAVVDLFAGSGALGGEAASRGAETVLLVERDRRAAAVCRRNAAAVNQRVGRSVVQVAAGDVDRVLSGPTGTGPWDLVLADPPYPLGGSELAETLQRISAVLVPDGLLVLERSARSDVPDWPTALELLESRTYGETILYFCLRSGPEETADEATGEATGEAEDEVEQAPGDAPENRASGAGRSAGEGPAQPL</sequence>
<dbReference type="Proteomes" id="UP000256727">
    <property type="component" value="Unassembled WGS sequence"/>
</dbReference>
<keyword evidence="2 4" id="KW-0808">Transferase</keyword>
<keyword evidence="5" id="KW-1185">Reference proteome</keyword>
<evidence type="ECO:0000256" key="3">
    <source>
        <dbReference type="SAM" id="MobiDB-lite"/>
    </source>
</evidence>
<gene>
    <name evidence="4" type="ORF">C8E99_0523</name>
</gene>
<name>A0A3D9L9F8_9MICC</name>
<evidence type="ECO:0000313" key="5">
    <source>
        <dbReference type="Proteomes" id="UP000256727"/>
    </source>
</evidence>
<comment type="caution">
    <text evidence="4">The sequence shown here is derived from an EMBL/GenBank/DDBJ whole genome shotgun (WGS) entry which is preliminary data.</text>
</comment>
<dbReference type="PANTHER" id="PTHR43542:SF1">
    <property type="entry name" value="METHYLTRANSFERASE"/>
    <property type="match status" value="1"/>
</dbReference>
<dbReference type="InterPro" id="IPR004398">
    <property type="entry name" value="RNA_MeTrfase_RsmD"/>
</dbReference>
<dbReference type="InterPro" id="IPR029063">
    <property type="entry name" value="SAM-dependent_MTases_sf"/>
</dbReference>
<dbReference type="RefSeq" id="WP_115930983.1">
    <property type="nucleotide sequence ID" value="NZ_QREH01000001.1"/>
</dbReference>
<feature type="region of interest" description="Disordered" evidence="3">
    <location>
        <begin position="192"/>
        <end position="236"/>
    </location>
</feature>
<dbReference type="AlphaFoldDB" id="A0A3D9L9F8"/>
<feature type="compositionally biased region" description="Acidic residues" evidence="3">
    <location>
        <begin position="192"/>
        <end position="210"/>
    </location>
</feature>
<dbReference type="NCBIfam" id="TIGR00095">
    <property type="entry name" value="16S rRNA (guanine(966)-N(2))-methyltransferase RsmD"/>
    <property type="match status" value="1"/>
</dbReference>
<dbReference type="Gene3D" id="3.40.50.150">
    <property type="entry name" value="Vaccinia Virus protein VP39"/>
    <property type="match status" value="1"/>
</dbReference>
<evidence type="ECO:0000256" key="2">
    <source>
        <dbReference type="ARBA" id="ARBA00022679"/>
    </source>
</evidence>
<reference evidence="4 5" key="1">
    <citation type="submission" date="2018-07" db="EMBL/GenBank/DDBJ databases">
        <title>Sequencing the genomes of 1000 actinobacteria strains.</title>
        <authorList>
            <person name="Klenk H.-P."/>
        </authorList>
    </citation>
    <scope>NUCLEOTIDE SEQUENCE [LARGE SCALE GENOMIC DNA]</scope>
    <source>
        <strain evidence="4 5">DSM 14442</strain>
    </source>
</reference>
<organism evidence="4 5">
    <name type="scientific">Citricoccus muralis</name>
    <dbReference type="NCBI Taxonomy" id="169134"/>
    <lineage>
        <taxon>Bacteria</taxon>
        <taxon>Bacillati</taxon>
        <taxon>Actinomycetota</taxon>
        <taxon>Actinomycetes</taxon>
        <taxon>Micrococcales</taxon>
        <taxon>Micrococcaceae</taxon>
        <taxon>Citricoccus</taxon>
    </lineage>
</organism>
<proteinExistence type="predicted"/>
<evidence type="ECO:0000313" key="4">
    <source>
        <dbReference type="EMBL" id="REE02742.1"/>
    </source>
</evidence>
<dbReference type="EMBL" id="QREH01000001">
    <property type="protein sequence ID" value="REE02742.1"/>
    <property type="molecule type" value="Genomic_DNA"/>
</dbReference>
<keyword evidence="1 4" id="KW-0489">Methyltransferase</keyword>
<dbReference type="GO" id="GO:0008168">
    <property type="term" value="F:methyltransferase activity"/>
    <property type="evidence" value="ECO:0007669"/>
    <property type="project" value="UniProtKB-KW"/>
</dbReference>
<dbReference type="SUPFAM" id="SSF53335">
    <property type="entry name" value="S-adenosyl-L-methionine-dependent methyltransferases"/>
    <property type="match status" value="1"/>
</dbReference>